<dbReference type="GO" id="GO:0071013">
    <property type="term" value="C:catalytic step 2 spliceosome"/>
    <property type="evidence" value="ECO:0007669"/>
    <property type="project" value="TreeGrafter"/>
</dbReference>
<dbReference type="EMBL" id="SGJD01001709">
    <property type="protein sequence ID" value="KAB0398717.1"/>
    <property type="molecule type" value="Genomic_DNA"/>
</dbReference>
<name>A0A643CER4_BALPH</name>
<dbReference type="Pfam" id="PF00076">
    <property type="entry name" value="RRM_1"/>
    <property type="match status" value="1"/>
</dbReference>
<keyword evidence="4" id="KW-1185">Reference proteome</keyword>
<organism evidence="3 4">
    <name type="scientific">Balaenoptera physalus</name>
    <name type="common">Fin whale</name>
    <name type="synonym">Balaena physalus</name>
    <dbReference type="NCBI Taxonomy" id="9770"/>
    <lineage>
        <taxon>Eukaryota</taxon>
        <taxon>Metazoa</taxon>
        <taxon>Chordata</taxon>
        <taxon>Craniata</taxon>
        <taxon>Vertebrata</taxon>
        <taxon>Euteleostomi</taxon>
        <taxon>Mammalia</taxon>
        <taxon>Eutheria</taxon>
        <taxon>Laurasiatheria</taxon>
        <taxon>Artiodactyla</taxon>
        <taxon>Whippomorpha</taxon>
        <taxon>Cetacea</taxon>
        <taxon>Mysticeti</taxon>
        <taxon>Balaenopteridae</taxon>
        <taxon>Balaenoptera</taxon>
    </lineage>
</organism>
<dbReference type="GO" id="GO:0003730">
    <property type="term" value="F:mRNA 3'-UTR binding"/>
    <property type="evidence" value="ECO:0007669"/>
    <property type="project" value="TreeGrafter"/>
</dbReference>
<feature type="domain" description="RRM" evidence="2">
    <location>
        <begin position="31"/>
        <end position="61"/>
    </location>
</feature>
<feature type="non-terminal residue" evidence="3">
    <location>
        <position position="1"/>
    </location>
</feature>
<protein>
    <recommendedName>
        <fullName evidence="2">RRM domain-containing protein</fullName>
    </recommendedName>
</protein>
<reference evidence="3 4" key="1">
    <citation type="journal article" date="2019" name="PLoS ONE">
        <title>Genomic analyses reveal an absence of contemporary introgressive admixture between fin whales and blue whales, despite known hybrids.</title>
        <authorList>
            <person name="Westbury M.V."/>
            <person name="Petersen B."/>
            <person name="Lorenzen E.D."/>
        </authorList>
    </citation>
    <scope>NUCLEOTIDE SEQUENCE [LARGE SCALE GENOMIC DNA]</scope>
    <source>
        <strain evidence="3">FinWhale-01</strain>
    </source>
</reference>
<dbReference type="PANTHER" id="PTHR48026:SF12">
    <property type="entry name" value="HETEROGENEOUS NUCLEAR RIBONUCLEOPROTEIN A3"/>
    <property type="match status" value="1"/>
</dbReference>
<keyword evidence="1" id="KW-0694">RNA-binding</keyword>
<evidence type="ECO:0000313" key="3">
    <source>
        <dbReference type="EMBL" id="KAB0398717.1"/>
    </source>
</evidence>
<accession>A0A643CER4</accession>
<evidence type="ECO:0000256" key="1">
    <source>
        <dbReference type="ARBA" id="ARBA00022884"/>
    </source>
</evidence>
<dbReference type="AlphaFoldDB" id="A0A643CER4"/>
<evidence type="ECO:0000313" key="4">
    <source>
        <dbReference type="Proteomes" id="UP000437017"/>
    </source>
</evidence>
<dbReference type="Gene3D" id="3.30.70.330">
    <property type="match status" value="2"/>
</dbReference>
<evidence type="ECO:0000259" key="2">
    <source>
        <dbReference type="Pfam" id="PF00076"/>
    </source>
</evidence>
<proteinExistence type="predicted"/>
<dbReference type="GO" id="GO:0000398">
    <property type="term" value="P:mRNA splicing, via spliceosome"/>
    <property type="evidence" value="ECO:0007669"/>
    <property type="project" value="TreeGrafter"/>
</dbReference>
<dbReference type="OrthoDB" id="6019873at2759"/>
<dbReference type="Proteomes" id="UP000437017">
    <property type="component" value="Unassembled WGS sequence"/>
</dbReference>
<dbReference type="SUPFAM" id="SSF54928">
    <property type="entry name" value="RNA-binding domain, RBD"/>
    <property type="match status" value="2"/>
</dbReference>
<dbReference type="PANTHER" id="PTHR48026">
    <property type="entry name" value="HOMOLOGOUS TO DROSOPHILA SQD (SQUID) PROTEIN"/>
    <property type="match status" value="1"/>
</dbReference>
<dbReference type="InterPro" id="IPR012677">
    <property type="entry name" value="Nucleotide-bd_a/b_plait_sf"/>
</dbReference>
<gene>
    <name evidence="3" type="ORF">E2I00_009136</name>
</gene>
<dbReference type="InterPro" id="IPR000504">
    <property type="entry name" value="RRM_dom"/>
</dbReference>
<sequence>YLELYISLHHGHDPKEPEQLRKLFFGGLSVEHFEKWGTLTDCVVMRDPQTKHPRAFGFVTYSCSHTRWMRQCVPDHTRLIKLFLVALKKTQKNIIRKTTLKSIARLKSQTLWKTGRVEKREKSAFVIFGDHDTVDKTVVQKHHTLNGHNCEVKKTFSKEEMQSVGLQRGGGRCGNFMGHAGHVG</sequence>
<comment type="caution">
    <text evidence="3">The sequence shown here is derived from an EMBL/GenBank/DDBJ whole genome shotgun (WGS) entry which is preliminary data.</text>
</comment>
<dbReference type="InterPro" id="IPR035979">
    <property type="entry name" value="RBD_domain_sf"/>
</dbReference>